<dbReference type="Gene3D" id="1.25.10.10">
    <property type="entry name" value="Leucine-rich Repeat Variant"/>
    <property type="match status" value="2"/>
</dbReference>
<evidence type="ECO:0000259" key="8">
    <source>
        <dbReference type="PROSITE" id="PS51698"/>
    </source>
</evidence>
<dbReference type="InterPro" id="IPR016024">
    <property type="entry name" value="ARM-type_fold"/>
</dbReference>
<dbReference type="InterPro" id="IPR003613">
    <property type="entry name" value="Ubox_domain"/>
</dbReference>
<proteinExistence type="predicted"/>
<dbReference type="OMA" id="VCRDLRF"/>
<gene>
    <name evidence="10" type="primary">PUB38</name>
    <name evidence="10" type="ORF">HannXRQ_Chr09g0271781</name>
    <name evidence="9" type="ORF">HanXRQr2_Chr09g0410181</name>
</gene>
<reference evidence="10" key="2">
    <citation type="submission" date="2017-02" db="EMBL/GenBank/DDBJ databases">
        <title>Sunflower complete genome.</title>
        <authorList>
            <person name="Langlade N."/>
            <person name="Munos S."/>
        </authorList>
    </citation>
    <scope>NUCLEOTIDE SEQUENCE [LARGE SCALE GENOMIC DNA]</scope>
    <source>
        <tissue evidence="10">Leaves</tissue>
    </source>
</reference>
<dbReference type="SUPFAM" id="SSF57850">
    <property type="entry name" value="RING/U-box"/>
    <property type="match status" value="1"/>
</dbReference>
<dbReference type="FunCoup" id="A0A251TZY1">
    <property type="interactions" value="1147"/>
</dbReference>
<evidence type="ECO:0000256" key="7">
    <source>
        <dbReference type="PROSITE-ProRule" id="PRU00259"/>
    </source>
</evidence>
<dbReference type="EMBL" id="CM007898">
    <property type="protein sequence ID" value="OTG16474.1"/>
    <property type="molecule type" value="Genomic_DNA"/>
</dbReference>
<dbReference type="Gene3D" id="3.30.40.10">
    <property type="entry name" value="Zinc/RING finger domain, C3HC4 (zinc finger)"/>
    <property type="match status" value="1"/>
</dbReference>
<evidence type="ECO:0000256" key="3">
    <source>
        <dbReference type="ARBA" id="ARBA00012483"/>
    </source>
</evidence>
<dbReference type="Gramene" id="mRNA:HanXRQr2_Chr09g0410181">
    <property type="protein sequence ID" value="CDS:HanXRQr2_Chr09g0410181.1"/>
    <property type="gene ID" value="HanXRQr2_Chr09g0410181"/>
</dbReference>
<sequence length="537" mass="58576">MVGNGNGKPKRWGFWSNKAAKTNTKLEKPKPKPLDEFICPISGSLMFDPVIVSSGQTFERTSVVVCHHLNFVPLLPDGSKPDFSTVIPNLALKKAITSWCTSNRTDSPSHAPDYNLIEASVRKLMTSDEDDVRIRVSERDLINKMAEKPQVMLTHAATQLNPQFVDNHRRFYSSSSEESVIANVPVPDTPPLPLVTRPSCYSSSVSASTSSEIVVDETLNPNPSSTISDEENLCTKLQSIDVIEQQQSVILLRKLTRTDEKARVSICTLQLLGSLRECVVSRDAVVQTNAVAALVNLSLEKRNKVKIVRSGIVPPLIDVLKSGFDESREHAAGALFSLALEEENKMAIGVLGALQPLLHTLHSDSERTRDDSALALYHLSLVQSNRVKLVKLGAVSTLLTMLETGLAGRVLLVLCNLAASNEGKSVLLDSNAVECLFRKLRTESVDSTESIRENCVACLYSLSIGSMRFKGLAKAAGGAEVLREVAESGSERAQEKAKRMLTALRERDDGEEGRDWRALLEGGASQSRYGGGYSSAF</sequence>
<dbReference type="PROSITE" id="PS50176">
    <property type="entry name" value="ARM_REPEAT"/>
    <property type="match status" value="1"/>
</dbReference>
<dbReference type="PROSITE" id="PS51698">
    <property type="entry name" value="U_BOX"/>
    <property type="match status" value="1"/>
</dbReference>
<accession>A0A251TZY1</accession>
<dbReference type="GO" id="GO:0005634">
    <property type="term" value="C:nucleus"/>
    <property type="evidence" value="ECO:0000318"/>
    <property type="project" value="GO_Central"/>
</dbReference>
<keyword evidence="4" id="KW-0808">Transferase</keyword>
<evidence type="ECO:0000313" key="10">
    <source>
        <dbReference type="EMBL" id="OTG16474.1"/>
    </source>
</evidence>
<comment type="pathway">
    <text evidence="2">Protein modification; protein ubiquitination.</text>
</comment>
<reference evidence="9 11" key="1">
    <citation type="journal article" date="2017" name="Nature">
        <title>The sunflower genome provides insights into oil metabolism, flowering and Asterid evolution.</title>
        <authorList>
            <person name="Badouin H."/>
            <person name="Gouzy J."/>
            <person name="Grassa C.J."/>
            <person name="Murat F."/>
            <person name="Staton S.E."/>
            <person name="Cottret L."/>
            <person name="Lelandais-Briere C."/>
            <person name="Owens G.L."/>
            <person name="Carrere S."/>
            <person name="Mayjonade B."/>
            <person name="Legrand L."/>
            <person name="Gill N."/>
            <person name="Kane N.C."/>
            <person name="Bowers J.E."/>
            <person name="Hubner S."/>
            <person name="Bellec A."/>
            <person name="Berard A."/>
            <person name="Berges H."/>
            <person name="Blanchet N."/>
            <person name="Boniface M.C."/>
            <person name="Brunel D."/>
            <person name="Catrice O."/>
            <person name="Chaidir N."/>
            <person name="Claudel C."/>
            <person name="Donnadieu C."/>
            <person name="Faraut T."/>
            <person name="Fievet G."/>
            <person name="Helmstetter N."/>
            <person name="King M."/>
            <person name="Knapp S.J."/>
            <person name="Lai Z."/>
            <person name="Le Paslier M.C."/>
            <person name="Lippi Y."/>
            <person name="Lorenzon L."/>
            <person name="Mandel J.R."/>
            <person name="Marage G."/>
            <person name="Marchand G."/>
            <person name="Marquand E."/>
            <person name="Bret-Mestries E."/>
            <person name="Morien E."/>
            <person name="Nambeesan S."/>
            <person name="Nguyen T."/>
            <person name="Pegot-Espagnet P."/>
            <person name="Pouilly N."/>
            <person name="Raftis F."/>
            <person name="Sallet E."/>
            <person name="Schiex T."/>
            <person name="Thomas J."/>
            <person name="Vandecasteele C."/>
            <person name="Vares D."/>
            <person name="Vear F."/>
            <person name="Vautrin S."/>
            <person name="Crespi M."/>
            <person name="Mangin B."/>
            <person name="Burke J.M."/>
            <person name="Salse J."/>
            <person name="Munos S."/>
            <person name="Vincourt P."/>
            <person name="Rieseberg L.H."/>
            <person name="Langlade N.B."/>
        </authorList>
    </citation>
    <scope>NUCLEOTIDE SEQUENCE [LARGE SCALE GENOMIC DNA]</scope>
    <source>
        <strain evidence="11">cv. SF193</strain>
        <tissue evidence="9">Leaves</tissue>
    </source>
</reference>
<reference evidence="9" key="3">
    <citation type="submission" date="2020-06" db="EMBL/GenBank/DDBJ databases">
        <title>Helianthus annuus Genome sequencing and assembly Release 2.</title>
        <authorList>
            <person name="Gouzy J."/>
            <person name="Langlade N."/>
            <person name="Munos S."/>
        </authorList>
    </citation>
    <scope>NUCLEOTIDE SEQUENCE</scope>
    <source>
        <tissue evidence="9">Leaves</tissue>
    </source>
</reference>
<dbReference type="Pfam" id="PF00514">
    <property type="entry name" value="Arm"/>
    <property type="match status" value="2"/>
</dbReference>
<keyword evidence="5" id="KW-0677">Repeat</keyword>
<comment type="catalytic activity">
    <reaction evidence="1">
        <text>S-ubiquitinyl-[E2 ubiquitin-conjugating enzyme]-L-cysteine + [acceptor protein]-L-lysine = [E2 ubiquitin-conjugating enzyme]-L-cysteine + N(6)-ubiquitinyl-[acceptor protein]-L-lysine.</text>
        <dbReference type="EC" id="2.3.2.27"/>
    </reaction>
</comment>
<dbReference type="Pfam" id="PF04564">
    <property type="entry name" value="U-box"/>
    <property type="match status" value="1"/>
</dbReference>
<name>A0A251TZY1_HELAN</name>
<evidence type="ECO:0000256" key="5">
    <source>
        <dbReference type="ARBA" id="ARBA00022737"/>
    </source>
</evidence>
<dbReference type="EC" id="2.3.2.27" evidence="3"/>
<dbReference type="AlphaFoldDB" id="A0A251TZY1"/>
<dbReference type="GO" id="GO:0005737">
    <property type="term" value="C:cytoplasm"/>
    <property type="evidence" value="ECO:0000318"/>
    <property type="project" value="GO_Central"/>
</dbReference>
<dbReference type="OrthoDB" id="7537227at2759"/>
<dbReference type="InterPro" id="IPR000225">
    <property type="entry name" value="Armadillo"/>
</dbReference>
<organism evidence="10 11">
    <name type="scientific">Helianthus annuus</name>
    <name type="common">Common sunflower</name>
    <dbReference type="NCBI Taxonomy" id="4232"/>
    <lineage>
        <taxon>Eukaryota</taxon>
        <taxon>Viridiplantae</taxon>
        <taxon>Streptophyta</taxon>
        <taxon>Embryophyta</taxon>
        <taxon>Tracheophyta</taxon>
        <taxon>Spermatophyta</taxon>
        <taxon>Magnoliopsida</taxon>
        <taxon>eudicotyledons</taxon>
        <taxon>Gunneridae</taxon>
        <taxon>Pentapetalae</taxon>
        <taxon>asterids</taxon>
        <taxon>campanulids</taxon>
        <taxon>Asterales</taxon>
        <taxon>Asteraceae</taxon>
        <taxon>Asteroideae</taxon>
        <taxon>Heliantheae alliance</taxon>
        <taxon>Heliantheae</taxon>
        <taxon>Helianthus</taxon>
    </lineage>
</organism>
<dbReference type="InParanoid" id="A0A251TZY1"/>
<dbReference type="GO" id="GO:0061630">
    <property type="term" value="F:ubiquitin protein ligase activity"/>
    <property type="evidence" value="ECO:0007669"/>
    <property type="project" value="UniProtKB-EC"/>
</dbReference>
<dbReference type="SUPFAM" id="SSF48371">
    <property type="entry name" value="ARM repeat"/>
    <property type="match status" value="1"/>
</dbReference>
<dbReference type="PANTHER" id="PTHR23315">
    <property type="entry name" value="U BOX DOMAIN-CONTAINING"/>
    <property type="match status" value="1"/>
</dbReference>
<evidence type="ECO:0000313" key="9">
    <source>
        <dbReference type="EMBL" id="KAF5792809.1"/>
    </source>
</evidence>
<evidence type="ECO:0000256" key="2">
    <source>
        <dbReference type="ARBA" id="ARBA00004906"/>
    </source>
</evidence>
<feature type="repeat" description="ARM" evidence="7">
    <location>
        <begin position="311"/>
        <end position="348"/>
    </location>
</feature>
<dbReference type="PANTHER" id="PTHR23315:SF276">
    <property type="entry name" value="U-BOX DOMAIN-CONTAINING PROTEIN 38"/>
    <property type="match status" value="1"/>
</dbReference>
<dbReference type="InterPro" id="IPR013083">
    <property type="entry name" value="Znf_RING/FYVE/PHD"/>
</dbReference>
<dbReference type="SMART" id="SM00185">
    <property type="entry name" value="ARM"/>
    <property type="match status" value="4"/>
</dbReference>
<keyword evidence="6" id="KW-0833">Ubl conjugation pathway</keyword>
<keyword evidence="11" id="KW-1185">Reference proteome</keyword>
<feature type="domain" description="U-box" evidence="8">
    <location>
        <begin position="32"/>
        <end position="106"/>
    </location>
</feature>
<dbReference type="GO" id="GO:0016567">
    <property type="term" value="P:protein ubiquitination"/>
    <property type="evidence" value="ECO:0007669"/>
    <property type="project" value="UniProtKB-UniPathway"/>
</dbReference>
<dbReference type="Proteomes" id="UP000215914">
    <property type="component" value="Chromosome 9"/>
</dbReference>
<dbReference type="SMART" id="SM00504">
    <property type="entry name" value="Ubox"/>
    <property type="match status" value="1"/>
</dbReference>
<protein>
    <recommendedName>
        <fullName evidence="3">RING-type E3 ubiquitin transferase</fullName>
        <ecNumber evidence="3">2.3.2.27</ecNumber>
    </recommendedName>
</protein>
<dbReference type="EMBL" id="MNCJ02000324">
    <property type="protein sequence ID" value="KAF5792809.1"/>
    <property type="molecule type" value="Genomic_DNA"/>
</dbReference>
<evidence type="ECO:0000256" key="4">
    <source>
        <dbReference type="ARBA" id="ARBA00022679"/>
    </source>
</evidence>
<dbReference type="InterPro" id="IPR011989">
    <property type="entry name" value="ARM-like"/>
</dbReference>
<evidence type="ECO:0000256" key="1">
    <source>
        <dbReference type="ARBA" id="ARBA00000900"/>
    </source>
</evidence>
<evidence type="ECO:0000256" key="6">
    <source>
        <dbReference type="ARBA" id="ARBA00022786"/>
    </source>
</evidence>
<dbReference type="UniPathway" id="UPA00143"/>
<evidence type="ECO:0000313" key="11">
    <source>
        <dbReference type="Proteomes" id="UP000215914"/>
    </source>
</evidence>